<dbReference type="AlphaFoldDB" id="A0AAU7ATB1"/>
<dbReference type="EMBL" id="CP114014">
    <property type="protein sequence ID" value="XAY04907.1"/>
    <property type="molecule type" value="Genomic_DNA"/>
</dbReference>
<feature type="compositionally biased region" description="Polar residues" evidence="1">
    <location>
        <begin position="7"/>
        <end position="18"/>
    </location>
</feature>
<name>A0AAU7ATB1_9ACTN</name>
<gene>
    <name evidence="3" type="primary">rdmC_2</name>
    <name evidence="3" type="ORF">DSM112329_01745</name>
</gene>
<dbReference type="GO" id="GO:0004806">
    <property type="term" value="F:triacylglycerol lipase activity"/>
    <property type="evidence" value="ECO:0007669"/>
    <property type="project" value="TreeGrafter"/>
</dbReference>
<dbReference type="Gene3D" id="3.40.50.1820">
    <property type="entry name" value="alpha/beta hydrolase"/>
    <property type="match status" value="1"/>
</dbReference>
<feature type="region of interest" description="Disordered" evidence="1">
    <location>
        <begin position="1"/>
        <end position="23"/>
    </location>
</feature>
<proteinExistence type="predicted"/>
<sequence>MKHGVNRVTTVVPNSGTPLHSEAFGTPGDPPLLLIMGQMASMLWWPEGLCERLAAGGRYVIRYDQRDTGLSGGDEPGHPSYSAADLVADAAAVLDGHGIDRAHVVGMSMGGIVAQMLALTGPDRVATLTVISTTSITRPPVHELPDPTPAYLEQAQQGGETDWSDTGQIRDAILADCAALAGTRHPHDAEAARALVTADLERAVRPASLINHTLLGDGNDDGPPPKLTSLTVPALVVHGDADPLFPIEHGEALAAEMPGARLERIAGGGHELHPGDWNQIAGAILAHSAA</sequence>
<dbReference type="EC" id="3.1.1.95" evidence="3"/>
<feature type="domain" description="AB hydrolase-1" evidence="2">
    <location>
        <begin position="30"/>
        <end position="273"/>
    </location>
</feature>
<protein>
    <submittedName>
        <fullName evidence="3">Aclacinomycin methylesterase RdmC</fullName>
        <ecNumber evidence="3">3.1.1.95</ecNumber>
    </submittedName>
</protein>
<dbReference type="SUPFAM" id="SSF53474">
    <property type="entry name" value="alpha/beta-Hydrolases"/>
    <property type="match status" value="1"/>
</dbReference>
<reference evidence="3" key="1">
    <citation type="submission" date="2022-12" db="EMBL/GenBank/DDBJ databases">
        <title>Paraconexibacter alkalitolerans sp. nov. and Baekduia alba sp. nov., isolated from soil and emended description of the genera Paraconexibacter (Chun et al., 2020) and Baekduia (An et al., 2020).</title>
        <authorList>
            <person name="Vieira S."/>
            <person name="Huber K.J."/>
            <person name="Geppert A."/>
            <person name="Wolf J."/>
            <person name="Neumann-Schaal M."/>
            <person name="Muesken M."/>
            <person name="Overmann J."/>
        </authorList>
    </citation>
    <scope>NUCLEOTIDE SEQUENCE</scope>
    <source>
        <strain evidence="3">AEG42_29</strain>
    </source>
</reference>
<organism evidence="3">
    <name type="scientific">Paraconexibacter sp. AEG42_29</name>
    <dbReference type="NCBI Taxonomy" id="2997339"/>
    <lineage>
        <taxon>Bacteria</taxon>
        <taxon>Bacillati</taxon>
        <taxon>Actinomycetota</taxon>
        <taxon>Thermoleophilia</taxon>
        <taxon>Solirubrobacterales</taxon>
        <taxon>Paraconexibacteraceae</taxon>
        <taxon>Paraconexibacter</taxon>
    </lineage>
</organism>
<dbReference type="KEGG" id="parq:DSM112329_01745"/>
<dbReference type="InterPro" id="IPR000073">
    <property type="entry name" value="AB_hydrolase_1"/>
</dbReference>
<dbReference type="PANTHER" id="PTHR43433:SF5">
    <property type="entry name" value="AB HYDROLASE-1 DOMAIN-CONTAINING PROTEIN"/>
    <property type="match status" value="1"/>
</dbReference>
<dbReference type="GO" id="GO:0046503">
    <property type="term" value="P:glycerolipid catabolic process"/>
    <property type="evidence" value="ECO:0007669"/>
    <property type="project" value="TreeGrafter"/>
</dbReference>
<dbReference type="PANTHER" id="PTHR43433">
    <property type="entry name" value="HYDROLASE, ALPHA/BETA FOLD FAMILY PROTEIN"/>
    <property type="match status" value="1"/>
</dbReference>
<dbReference type="InterPro" id="IPR029058">
    <property type="entry name" value="AB_hydrolase_fold"/>
</dbReference>
<keyword evidence="3" id="KW-0378">Hydrolase</keyword>
<dbReference type="InterPro" id="IPR050471">
    <property type="entry name" value="AB_hydrolase"/>
</dbReference>
<evidence type="ECO:0000256" key="1">
    <source>
        <dbReference type="SAM" id="MobiDB-lite"/>
    </source>
</evidence>
<dbReference type="Pfam" id="PF00561">
    <property type="entry name" value="Abhydrolase_1"/>
    <property type="match status" value="1"/>
</dbReference>
<accession>A0AAU7ATB1</accession>
<dbReference type="GO" id="GO:0102530">
    <property type="term" value="F:aclacinomycin T methylesterase activity"/>
    <property type="evidence" value="ECO:0007669"/>
    <property type="project" value="UniProtKB-EC"/>
</dbReference>
<evidence type="ECO:0000259" key="2">
    <source>
        <dbReference type="Pfam" id="PF00561"/>
    </source>
</evidence>
<evidence type="ECO:0000313" key="3">
    <source>
        <dbReference type="EMBL" id="XAY04907.1"/>
    </source>
</evidence>